<evidence type="ECO:0000313" key="3">
    <source>
        <dbReference type="Proteomes" id="UP001362999"/>
    </source>
</evidence>
<reference evidence="2 3" key="1">
    <citation type="journal article" date="2024" name="J Genomics">
        <title>Draft genome sequencing and assembly of Favolaschia claudopus CIRM-BRFM 2984 isolated from oak limbs.</title>
        <authorList>
            <person name="Navarro D."/>
            <person name="Drula E."/>
            <person name="Chaduli D."/>
            <person name="Cazenave R."/>
            <person name="Ahrendt S."/>
            <person name="Wang J."/>
            <person name="Lipzen A."/>
            <person name="Daum C."/>
            <person name="Barry K."/>
            <person name="Grigoriev I.V."/>
            <person name="Favel A."/>
            <person name="Rosso M.N."/>
            <person name="Martin F."/>
        </authorList>
    </citation>
    <scope>NUCLEOTIDE SEQUENCE [LARGE SCALE GENOMIC DNA]</scope>
    <source>
        <strain evidence="2 3">CIRM-BRFM 2984</strain>
    </source>
</reference>
<name>A0AAW0E6G0_9AGAR</name>
<gene>
    <name evidence="2" type="ORF">R3P38DRAFT_2758970</name>
</gene>
<dbReference type="Proteomes" id="UP001362999">
    <property type="component" value="Unassembled WGS sequence"/>
</dbReference>
<sequence length="336" mass="34895">MSTNGVSSKSAILVLLNPSQDDTKAFLQLQALIVRPTDIQQCPPDPCPPQPIAPSAIPAGFGSVTSAAAPIASMAPSVVPAFVTDAYAPAQTGFAPPSGQSYAATGRVEIPQALNPVYGDGQKTFSSPPQLLAVCNSYPRMRTRELMSCLRTNPPGGLGQLHARNSVVPSPLREVINTSAVNAAPDSPSIADIIAAVLRSACANPFEDITSILADTDDEESSDTIIDLDTVTAPVSLPSFGFGIPTIVVVSAVTVQAHGMHDGNAGVEKKGGRGDTADEVVQNEILDDSKSSANLDDSAPTRRQTVETTPIRFNVDGATTKIASKSKVPPFDVEPV</sequence>
<organism evidence="2 3">
    <name type="scientific">Favolaschia claudopus</name>
    <dbReference type="NCBI Taxonomy" id="2862362"/>
    <lineage>
        <taxon>Eukaryota</taxon>
        <taxon>Fungi</taxon>
        <taxon>Dikarya</taxon>
        <taxon>Basidiomycota</taxon>
        <taxon>Agaricomycotina</taxon>
        <taxon>Agaricomycetes</taxon>
        <taxon>Agaricomycetidae</taxon>
        <taxon>Agaricales</taxon>
        <taxon>Marasmiineae</taxon>
        <taxon>Mycenaceae</taxon>
        <taxon>Favolaschia</taxon>
    </lineage>
</organism>
<dbReference type="EMBL" id="JAWWNJ010000003">
    <property type="protein sequence ID" value="KAK7059548.1"/>
    <property type="molecule type" value="Genomic_DNA"/>
</dbReference>
<keyword evidence="3" id="KW-1185">Reference proteome</keyword>
<comment type="caution">
    <text evidence="2">The sequence shown here is derived from an EMBL/GenBank/DDBJ whole genome shotgun (WGS) entry which is preliminary data.</text>
</comment>
<accession>A0AAW0E6G0</accession>
<proteinExistence type="predicted"/>
<dbReference type="AlphaFoldDB" id="A0AAW0E6G0"/>
<evidence type="ECO:0000256" key="1">
    <source>
        <dbReference type="SAM" id="MobiDB-lite"/>
    </source>
</evidence>
<feature type="compositionally biased region" description="Polar residues" evidence="1">
    <location>
        <begin position="291"/>
        <end position="307"/>
    </location>
</feature>
<protein>
    <submittedName>
        <fullName evidence="2">Uncharacterized protein</fullName>
    </submittedName>
</protein>
<evidence type="ECO:0000313" key="2">
    <source>
        <dbReference type="EMBL" id="KAK7059548.1"/>
    </source>
</evidence>
<feature type="region of interest" description="Disordered" evidence="1">
    <location>
        <begin position="284"/>
        <end position="307"/>
    </location>
</feature>